<reference evidence="1" key="1">
    <citation type="submission" date="2022-05" db="EMBL/GenBank/DDBJ databases">
        <title>Chromosome-level genome of Chaenocephalus aceratus.</title>
        <authorList>
            <person name="Park H."/>
        </authorList>
    </citation>
    <scope>NUCLEOTIDE SEQUENCE</scope>
    <source>
        <strain evidence="1">KU_202001</strain>
    </source>
</reference>
<protein>
    <submittedName>
        <fullName evidence="1">Uncharacterized protein</fullName>
    </submittedName>
</protein>
<evidence type="ECO:0000313" key="2">
    <source>
        <dbReference type="Proteomes" id="UP001057452"/>
    </source>
</evidence>
<accession>A0ACB9X0U8</accession>
<proteinExistence type="predicted"/>
<organism evidence="1 2">
    <name type="scientific">Chaenocephalus aceratus</name>
    <name type="common">Blackfin icefish</name>
    <name type="synonym">Chaenichthys aceratus</name>
    <dbReference type="NCBI Taxonomy" id="36190"/>
    <lineage>
        <taxon>Eukaryota</taxon>
        <taxon>Metazoa</taxon>
        <taxon>Chordata</taxon>
        <taxon>Craniata</taxon>
        <taxon>Vertebrata</taxon>
        <taxon>Euteleostomi</taxon>
        <taxon>Actinopterygii</taxon>
        <taxon>Neopterygii</taxon>
        <taxon>Teleostei</taxon>
        <taxon>Neoteleostei</taxon>
        <taxon>Acanthomorphata</taxon>
        <taxon>Eupercaria</taxon>
        <taxon>Perciformes</taxon>
        <taxon>Notothenioidei</taxon>
        <taxon>Channichthyidae</taxon>
        <taxon>Chaenocephalus</taxon>
    </lineage>
</organism>
<sequence length="26" mass="3025">MFSGDRIKILEEGFGFILFLGRFLSM</sequence>
<dbReference type="EMBL" id="CM043794">
    <property type="protein sequence ID" value="KAI4819316.1"/>
    <property type="molecule type" value="Genomic_DNA"/>
</dbReference>
<comment type="caution">
    <text evidence="1">The sequence shown here is derived from an EMBL/GenBank/DDBJ whole genome shotgun (WGS) entry which is preliminary data.</text>
</comment>
<gene>
    <name evidence="1" type="ORF">KUCAC02_004568</name>
</gene>
<evidence type="ECO:0000313" key="1">
    <source>
        <dbReference type="EMBL" id="KAI4819316.1"/>
    </source>
</evidence>
<name>A0ACB9X0U8_CHAAC</name>
<keyword evidence="2" id="KW-1185">Reference proteome</keyword>
<dbReference type="Proteomes" id="UP001057452">
    <property type="component" value="Chromosome 10"/>
</dbReference>